<dbReference type="Proteomes" id="UP001140293">
    <property type="component" value="Unassembled WGS sequence"/>
</dbReference>
<keyword evidence="6" id="KW-1185">Reference proteome</keyword>
<dbReference type="SMART" id="SM00345">
    <property type="entry name" value="HTH_GNTR"/>
    <property type="match status" value="1"/>
</dbReference>
<dbReference type="SMART" id="SM00895">
    <property type="entry name" value="FCD"/>
    <property type="match status" value="1"/>
</dbReference>
<dbReference type="GO" id="GO:0003700">
    <property type="term" value="F:DNA-binding transcription factor activity"/>
    <property type="evidence" value="ECO:0007669"/>
    <property type="project" value="InterPro"/>
</dbReference>
<dbReference type="EMBL" id="JACKSJ010000022">
    <property type="protein sequence ID" value="MCV7168798.1"/>
    <property type="molecule type" value="Genomic_DNA"/>
</dbReference>
<protein>
    <submittedName>
        <fullName evidence="5">GntR family transcriptional regulator</fullName>
    </submittedName>
</protein>
<dbReference type="InterPro" id="IPR008920">
    <property type="entry name" value="TF_FadR/GntR_C"/>
</dbReference>
<dbReference type="InterPro" id="IPR000524">
    <property type="entry name" value="Tscrpt_reg_HTH_GntR"/>
</dbReference>
<dbReference type="Pfam" id="PF07729">
    <property type="entry name" value="FCD"/>
    <property type="match status" value="1"/>
</dbReference>
<dbReference type="SUPFAM" id="SSF46785">
    <property type="entry name" value="Winged helix' DNA-binding domain"/>
    <property type="match status" value="1"/>
</dbReference>
<dbReference type="PROSITE" id="PS50949">
    <property type="entry name" value="HTH_GNTR"/>
    <property type="match status" value="1"/>
</dbReference>
<dbReference type="Pfam" id="PF00392">
    <property type="entry name" value="GntR"/>
    <property type="match status" value="1"/>
</dbReference>
<dbReference type="AlphaFoldDB" id="A0A9X3BSP7"/>
<evidence type="ECO:0000256" key="3">
    <source>
        <dbReference type="ARBA" id="ARBA00023163"/>
    </source>
</evidence>
<dbReference type="InterPro" id="IPR011711">
    <property type="entry name" value="GntR_C"/>
</dbReference>
<keyword evidence="3" id="KW-0804">Transcription</keyword>
<evidence type="ECO:0000256" key="2">
    <source>
        <dbReference type="ARBA" id="ARBA00023125"/>
    </source>
</evidence>
<evidence type="ECO:0000313" key="6">
    <source>
        <dbReference type="Proteomes" id="UP001140293"/>
    </source>
</evidence>
<dbReference type="SUPFAM" id="SSF48008">
    <property type="entry name" value="GntR ligand-binding domain-like"/>
    <property type="match status" value="1"/>
</dbReference>
<evidence type="ECO:0000259" key="4">
    <source>
        <dbReference type="PROSITE" id="PS50949"/>
    </source>
</evidence>
<evidence type="ECO:0000313" key="5">
    <source>
        <dbReference type="EMBL" id="MCV7168798.1"/>
    </source>
</evidence>
<keyword evidence="1" id="KW-0805">Transcription regulation</keyword>
<organism evidence="5 6">
    <name type="scientific">[Mycobacterium] manitobense</name>
    <dbReference type="NCBI Taxonomy" id="190147"/>
    <lineage>
        <taxon>Bacteria</taxon>
        <taxon>Bacillati</taxon>
        <taxon>Actinomycetota</taxon>
        <taxon>Actinomycetes</taxon>
        <taxon>Mycobacteriales</taxon>
        <taxon>Mycobacteriaceae</taxon>
        <taxon>Mycolicibacterium</taxon>
    </lineage>
</organism>
<reference evidence="5" key="1">
    <citation type="submission" date="2020-07" db="EMBL/GenBank/DDBJ databases">
        <authorList>
            <person name="Pettersson B.M.F."/>
            <person name="Behra P.R.K."/>
            <person name="Ramesh M."/>
            <person name="Das S."/>
            <person name="Dasgupta S."/>
            <person name="Kirsebom L.A."/>
        </authorList>
    </citation>
    <scope>NUCLEOTIDE SEQUENCE</scope>
    <source>
        <strain evidence="5">DSM 44615</strain>
    </source>
</reference>
<keyword evidence="2" id="KW-0238">DNA-binding</keyword>
<dbReference type="Gene3D" id="1.10.10.10">
    <property type="entry name" value="Winged helix-like DNA-binding domain superfamily/Winged helix DNA-binding domain"/>
    <property type="match status" value="1"/>
</dbReference>
<dbReference type="GO" id="GO:0003677">
    <property type="term" value="F:DNA binding"/>
    <property type="evidence" value="ECO:0007669"/>
    <property type="project" value="UniProtKB-KW"/>
</dbReference>
<sequence>MVAPAAVDEPASLRDRVYVDLGKKLMTGEIDDRTRLVESQLCDALNVSRTPLREALVRLHADGMLERRPDGYYPVALDIAGVRDLYELRITIELRGITRILETSELRYDKERLSALRAQWRELEASPPPPEADMVLLDEAFHIELSAASGNMAMVGALDNLNRRIRLIRMYDFITEERVTATIAEHLQIVELLLDDELEAGREALHEHVGISFEVVERRAIRALSARSLGHSVTSFDTLWK</sequence>
<name>A0A9X3BSP7_9MYCO</name>
<dbReference type="PANTHER" id="PTHR43537">
    <property type="entry name" value="TRANSCRIPTIONAL REGULATOR, GNTR FAMILY"/>
    <property type="match status" value="1"/>
</dbReference>
<dbReference type="InterPro" id="IPR036388">
    <property type="entry name" value="WH-like_DNA-bd_sf"/>
</dbReference>
<dbReference type="PANTHER" id="PTHR43537:SF5">
    <property type="entry name" value="UXU OPERON TRANSCRIPTIONAL REGULATOR"/>
    <property type="match status" value="1"/>
</dbReference>
<evidence type="ECO:0000256" key="1">
    <source>
        <dbReference type="ARBA" id="ARBA00023015"/>
    </source>
</evidence>
<dbReference type="InterPro" id="IPR036390">
    <property type="entry name" value="WH_DNA-bd_sf"/>
</dbReference>
<dbReference type="RefSeq" id="WP_264010990.1">
    <property type="nucleotide sequence ID" value="NZ_JACKSJ010000022.1"/>
</dbReference>
<accession>A0A9X3BSP7</accession>
<gene>
    <name evidence="5" type="ORF">H7I41_02550</name>
</gene>
<proteinExistence type="predicted"/>
<reference evidence="5" key="2">
    <citation type="journal article" date="2022" name="BMC Genomics">
        <title>Comparative genome analysis of mycobacteria focusing on tRNA and non-coding RNA.</title>
        <authorList>
            <person name="Behra P.R.K."/>
            <person name="Pettersson B.M.F."/>
            <person name="Ramesh M."/>
            <person name="Das S."/>
            <person name="Dasgupta S."/>
            <person name="Kirsebom L.A."/>
        </authorList>
    </citation>
    <scope>NUCLEOTIDE SEQUENCE</scope>
    <source>
        <strain evidence="5">DSM 44615</strain>
    </source>
</reference>
<comment type="caution">
    <text evidence="5">The sequence shown here is derived from an EMBL/GenBank/DDBJ whole genome shotgun (WGS) entry which is preliminary data.</text>
</comment>
<feature type="domain" description="HTH gntR-type" evidence="4">
    <location>
        <begin position="11"/>
        <end position="78"/>
    </location>
</feature>
<dbReference type="Gene3D" id="1.20.120.530">
    <property type="entry name" value="GntR ligand-binding domain-like"/>
    <property type="match status" value="1"/>
</dbReference>